<proteinExistence type="predicted"/>
<protein>
    <submittedName>
        <fullName evidence="2">Uncharacterized protein</fullName>
    </submittedName>
</protein>
<feature type="region of interest" description="Disordered" evidence="1">
    <location>
        <begin position="89"/>
        <end position="163"/>
    </location>
</feature>
<accession>A0A183NJF1</accession>
<keyword evidence="3" id="KW-1185">Reference proteome</keyword>
<organism evidence="2 3">
    <name type="scientific">Schistosoma mattheei</name>
    <dbReference type="NCBI Taxonomy" id="31246"/>
    <lineage>
        <taxon>Eukaryota</taxon>
        <taxon>Metazoa</taxon>
        <taxon>Spiralia</taxon>
        <taxon>Lophotrochozoa</taxon>
        <taxon>Platyhelminthes</taxon>
        <taxon>Trematoda</taxon>
        <taxon>Digenea</taxon>
        <taxon>Strigeidida</taxon>
        <taxon>Schistosomatoidea</taxon>
        <taxon>Schistosomatidae</taxon>
        <taxon>Schistosoma</taxon>
    </lineage>
</organism>
<name>A0A183NJF1_9TREM</name>
<evidence type="ECO:0000256" key="1">
    <source>
        <dbReference type="SAM" id="MobiDB-lite"/>
    </source>
</evidence>
<dbReference type="Proteomes" id="UP000269396">
    <property type="component" value="Unassembled WGS sequence"/>
</dbReference>
<dbReference type="EMBL" id="UZAL01002924">
    <property type="protein sequence ID" value="VDO85295.1"/>
    <property type="molecule type" value="Genomic_DNA"/>
</dbReference>
<evidence type="ECO:0000313" key="3">
    <source>
        <dbReference type="Proteomes" id="UP000269396"/>
    </source>
</evidence>
<dbReference type="AlphaFoldDB" id="A0A183NJF1"/>
<gene>
    <name evidence="2" type="ORF">SMTD_LOCUS2237</name>
</gene>
<reference evidence="2 3" key="1">
    <citation type="submission" date="2018-11" db="EMBL/GenBank/DDBJ databases">
        <authorList>
            <consortium name="Pathogen Informatics"/>
        </authorList>
    </citation>
    <scope>NUCLEOTIDE SEQUENCE [LARGE SCALE GENOMIC DNA]</scope>
    <source>
        <strain>Denwood</strain>
        <strain evidence="3">Zambia</strain>
    </source>
</reference>
<evidence type="ECO:0000313" key="2">
    <source>
        <dbReference type="EMBL" id="VDO85295.1"/>
    </source>
</evidence>
<sequence>MNFQTSNLDYNSVPEVVVTSKIENKLNVSQNTSVLVASSVSLELNNLSPNNNSSKTRDVLILSSPSNAFTSKLNDNNLMDNNTLQTYASKDQKHSSIIKPNNTVEKMTDDDNSVNSSSVHRGNRNDICPNSNNTTDSSDVDNIGKLSENDKQYAPANNGNNNNTLCSFDPLSISEDTDTLSDSKVGFVS</sequence>
<feature type="compositionally biased region" description="Polar residues" evidence="1">
    <location>
        <begin position="128"/>
        <end position="137"/>
    </location>
</feature>